<keyword evidence="1" id="KW-1133">Transmembrane helix</keyword>
<dbReference type="Pfam" id="PF08570">
    <property type="entry name" value="DUF1761"/>
    <property type="match status" value="1"/>
</dbReference>
<sequence length="139" mass="14900">MNLLDVNWLAVVLAALAGFVVGGVWYGPVMGKKWMGAVGLSEAQIKQGNMGLIYGGAFAFSLLASWTLAHTFDSYAVNGVELSVLVKVVTALGIAIGFILPAIGTNYLFSQKSKTLFFIDAGYWVLFYIAMGLVHAYLP</sequence>
<evidence type="ECO:0000256" key="1">
    <source>
        <dbReference type="SAM" id="Phobius"/>
    </source>
</evidence>
<feature type="transmembrane region" description="Helical" evidence="1">
    <location>
        <begin position="48"/>
        <end position="68"/>
    </location>
</feature>
<accession>Q2NDN4</accession>
<organism evidence="2 3">
    <name type="scientific">Erythrobacter litoralis (strain HTCC2594)</name>
    <dbReference type="NCBI Taxonomy" id="314225"/>
    <lineage>
        <taxon>Bacteria</taxon>
        <taxon>Pseudomonadati</taxon>
        <taxon>Pseudomonadota</taxon>
        <taxon>Alphaproteobacteria</taxon>
        <taxon>Sphingomonadales</taxon>
        <taxon>Erythrobacteraceae</taxon>
        <taxon>Erythrobacter/Porphyrobacter group</taxon>
        <taxon>Erythrobacter</taxon>
    </lineage>
</organism>
<evidence type="ECO:0000313" key="2">
    <source>
        <dbReference type="EMBL" id="ABC62207.1"/>
    </source>
</evidence>
<evidence type="ECO:0000313" key="3">
    <source>
        <dbReference type="Proteomes" id="UP000008808"/>
    </source>
</evidence>
<dbReference type="KEGG" id="eli:ELI_00575"/>
<reference evidence="3" key="1">
    <citation type="journal article" date="2009" name="J. Bacteriol.">
        <title>Complete genome sequence of Erythrobacter litoralis HTCC2594.</title>
        <authorList>
            <person name="Oh H.M."/>
            <person name="Giovannoni S.J."/>
            <person name="Ferriera S."/>
            <person name="Johnson J."/>
            <person name="Cho J.C."/>
        </authorList>
    </citation>
    <scope>NUCLEOTIDE SEQUENCE [LARGE SCALE GENOMIC DNA]</scope>
    <source>
        <strain evidence="3">HTCC2594</strain>
    </source>
</reference>
<name>Q2NDN4_ERYLH</name>
<feature type="transmembrane region" description="Helical" evidence="1">
    <location>
        <begin position="116"/>
        <end position="138"/>
    </location>
</feature>
<evidence type="ECO:0008006" key="4">
    <source>
        <dbReference type="Google" id="ProtNLM"/>
    </source>
</evidence>
<protein>
    <recommendedName>
        <fullName evidence="4">DUF1761 domain-containing protein</fullName>
    </recommendedName>
</protein>
<keyword evidence="1" id="KW-0812">Transmembrane</keyword>
<keyword evidence="3" id="KW-1185">Reference proteome</keyword>
<dbReference type="EMBL" id="CP000157">
    <property type="protein sequence ID" value="ABC62207.1"/>
    <property type="molecule type" value="Genomic_DNA"/>
</dbReference>
<feature type="transmembrane region" description="Helical" evidence="1">
    <location>
        <begin position="88"/>
        <end position="109"/>
    </location>
</feature>
<dbReference type="RefSeq" id="WP_011413085.1">
    <property type="nucleotide sequence ID" value="NC_007722.1"/>
</dbReference>
<gene>
    <name evidence="2" type="ordered locus">ELI_00575</name>
</gene>
<dbReference type="AlphaFoldDB" id="Q2NDN4"/>
<dbReference type="STRING" id="314225.ELI_00575"/>
<proteinExistence type="predicted"/>
<dbReference type="eggNOG" id="ENOG503015I">
    <property type="taxonomic scope" value="Bacteria"/>
</dbReference>
<dbReference type="HOGENOM" id="CLU_136269_0_0_5"/>
<dbReference type="Proteomes" id="UP000008808">
    <property type="component" value="Chromosome"/>
</dbReference>
<dbReference type="InterPro" id="IPR013879">
    <property type="entry name" value="DUF1761"/>
</dbReference>
<feature type="transmembrane region" description="Helical" evidence="1">
    <location>
        <begin position="6"/>
        <end position="27"/>
    </location>
</feature>
<keyword evidence="1" id="KW-0472">Membrane</keyword>